<dbReference type="VEuPathDB" id="FungiDB:HCDG_08624"/>
<dbReference type="EMBL" id="GG692436">
    <property type="protein sequence ID" value="EER37173.1"/>
    <property type="molecule type" value="Genomic_DNA"/>
</dbReference>
<feature type="region of interest" description="Disordered" evidence="1">
    <location>
        <begin position="55"/>
        <end position="107"/>
    </location>
</feature>
<evidence type="ECO:0000313" key="2">
    <source>
        <dbReference type="EMBL" id="EER37173.1"/>
    </source>
</evidence>
<gene>
    <name evidence="2" type="ORF">HCDG_08624</name>
</gene>
<accession>C6HRN9</accession>
<dbReference type="HOGENOM" id="CLU_2209278_0_0_1"/>
<name>C6HRN9_AJECH</name>
<organism evidence="2 3">
    <name type="scientific">Ajellomyces capsulatus (strain H143)</name>
    <name type="common">Darling's disease fungus</name>
    <name type="synonym">Histoplasma capsulatum</name>
    <dbReference type="NCBI Taxonomy" id="544712"/>
    <lineage>
        <taxon>Eukaryota</taxon>
        <taxon>Fungi</taxon>
        <taxon>Dikarya</taxon>
        <taxon>Ascomycota</taxon>
        <taxon>Pezizomycotina</taxon>
        <taxon>Eurotiomycetes</taxon>
        <taxon>Eurotiomycetidae</taxon>
        <taxon>Onygenales</taxon>
        <taxon>Ajellomycetaceae</taxon>
        <taxon>Histoplasma</taxon>
    </lineage>
</organism>
<sequence>MGTNSNQVKRRGKSIAAAAGWVRPELVRVGSLVGGNLEGEAKGQRSEGDEATLAATVTGDGDDGQHTGDSGKGNEPPSKVGLGHLGAPAGSLGKCPAEASPVAPCGC</sequence>
<protein>
    <submittedName>
        <fullName evidence="2">Uncharacterized protein</fullName>
    </submittedName>
</protein>
<dbReference type="AlphaFoldDB" id="C6HRN9"/>
<reference evidence="3" key="1">
    <citation type="submission" date="2009-05" db="EMBL/GenBank/DDBJ databases">
        <title>The genome sequence of Ajellomyces capsulatus strain H143.</title>
        <authorList>
            <person name="Champion M."/>
            <person name="Cuomo C.A."/>
            <person name="Ma L.-J."/>
            <person name="Henn M.R."/>
            <person name="Sil A."/>
            <person name="Goldman B."/>
            <person name="Young S.K."/>
            <person name="Kodira C.D."/>
            <person name="Zeng Q."/>
            <person name="Koehrsen M."/>
            <person name="Alvarado L."/>
            <person name="Berlin A.M."/>
            <person name="Borenstein D."/>
            <person name="Chen Z."/>
            <person name="Engels R."/>
            <person name="Freedman E."/>
            <person name="Gellesch M."/>
            <person name="Goldberg J."/>
            <person name="Griggs A."/>
            <person name="Gujja S."/>
            <person name="Heiman D.I."/>
            <person name="Hepburn T.A."/>
            <person name="Howarth C."/>
            <person name="Jen D."/>
            <person name="Larson L."/>
            <person name="Lewis B."/>
            <person name="Mehta T."/>
            <person name="Park D."/>
            <person name="Pearson M."/>
            <person name="Roberts A."/>
            <person name="Saif S."/>
            <person name="Shea T.D."/>
            <person name="Shenoy N."/>
            <person name="Sisk P."/>
            <person name="Stolte C."/>
            <person name="Sykes S."/>
            <person name="Walk T."/>
            <person name="White J."/>
            <person name="Yandava C."/>
            <person name="Klein B."/>
            <person name="McEwen J.G."/>
            <person name="Puccia R."/>
            <person name="Goldman G.H."/>
            <person name="Felipe M.S."/>
            <person name="Nino-Vega G."/>
            <person name="San-Blas G."/>
            <person name="Taylor J.W."/>
            <person name="Mendoza L."/>
            <person name="Galagan J.E."/>
            <person name="Nusbaum C."/>
            <person name="Birren B.W."/>
        </authorList>
    </citation>
    <scope>NUCLEOTIDE SEQUENCE [LARGE SCALE GENOMIC DNA]</scope>
    <source>
        <strain evidence="3">H143</strain>
    </source>
</reference>
<dbReference type="Proteomes" id="UP000002624">
    <property type="component" value="Unassembled WGS sequence"/>
</dbReference>
<proteinExistence type="predicted"/>
<evidence type="ECO:0000256" key="1">
    <source>
        <dbReference type="SAM" id="MobiDB-lite"/>
    </source>
</evidence>
<evidence type="ECO:0000313" key="3">
    <source>
        <dbReference type="Proteomes" id="UP000002624"/>
    </source>
</evidence>